<feature type="region of interest" description="Disordered" evidence="1">
    <location>
        <begin position="1"/>
        <end position="25"/>
    </location>
</feature>
<dbReference type="SUPFAM" id="SSF54695">
    <property type="entry name" value="POZ domain"/>
    <property type="match status" value="1"/>
</dbReference>
<dbReference type="SMART" id="SM00225">
    <property type="entry name" value="BTB"/>
    <property type="match status" value="1"/>
</dbReference>
<dbReference type="PROSITE" id="PS50097">
    <property type="entry name" value="BTB"/>
    <property type="match status" value="1"/>
</dbReference>
<evidence type="ECO:0000256" key="1">
    <source>
        <dbReference type="SAM" id="MobiDB-lite"/>
    </source>
</evidence>
<dbReference type="EMBL" id="JANAWD010000376">
    <property type="protein sequence ID" value="KAJ3480424.1"/>
    <property type="molecule type" value="Genomic_DNA"/>
</dbReference>
<evidence type="ECO:0000313" key="4">
    <source>
        <dbReference type="Proteomes" id="UP001212997"/>
    </source>
</evidence>
<gene>
    <name evidence="3" type="ORF">NLI96_g8358</name>
</gene>
<sequence length="223" mass="25350">MISDDQQRPKIRQDETQASDLVSPPPPPAVKHHVFYFDDELVVLKVEDTLFRVHRHFLKMHSKAFCAMFSLPPDRPTEGKTDTDPITLTHTKAEDFARLLTLFYPKNIRGGDLTTVSEWTSVLAVSSRWDFEVYRTIAQEKLSQLASPIQRILLSRQFDVKEWLVPAFLELCVREEALTLEEGKILGMENVILLADVRQAIRGNGRVTLAERAVVNLIAAKLG</sequence>
<organism evidence="3 4">
    <name type="scientific">Meripilus lineatus</name>
    <dbReference type="NCBI Taxonomy" id="2056292"/>
    <lineage>
        <taxon>Eukaryota</taxon>
        <taxon>Fungi</taxon>
        <taxon>Dikarya</taxon>
        <taxon>Basidiomycota</taxon>
        <taxon>Agaricomycotina</taxon>
        <taxon>Agaricomycetes</taxon>
        <taxon>Polyporales</taxon>
        <taxon>Meripilaceae</taxon>
        <taxon>Meripilus</taxon>
    </lineage>
</organism>
<dbReference type="AlphaFoldDB" id="A0AAD5UZ29"/>
<dbReference type="Proteomes" id="UP001212997">
    <property type="component" value="Unassembled WGS sequence"/>
</dbReference>
<dbReference type="InterPro" id="IPR000210">
    <property type="entry name" value="BTB/POZ_dom"/>
</dbReference>
<evidence type="ECO:0000259" key="2">
    <source>
        <dbReference type="PROSITE" id="PS50097"/>
    </source>
</evidence>
<dbReference type="Pfam" id="PF00651">
    <property type="entry name" value="BTB"/>
    <property type="match status" value="1"/>
</dbReference>
<reference evidence="3" key="1">
    <citation type="submission" date="2022-07" db="EMBL/GenBank/DDBJ databases">
        <title>Genome Sequence of Physisporinus lineatus.</title>
        <authorList>
            <person name="Buettner E."/>
        </authorList>
    </citation>
    <scope>NUCLEOTIDE SEQUENCE</scope>
    <source>
        <strain evidence="3">VT162</strain>
    </source>
</reference>
<feature type="domain" description="BTB" evidence="2">
    <location>
        <begin position="40"/>
        <end position="112"/>
    </location>
</feature>
<dbReference type="Gene3D" id="3.30.710.10">
    <property type="entry name" value="Potassium Channel Kv1.1, Chain A"/>
    <property type="match status" value="1"/>
</dbReference>
<comment type="caution">
    <text evidence="3">The sequence shown here is derived from an EMBL/GenBank/DDBJ whole genome shotgun (WGS) entry which is preliminary data.</text>
</comment>
<dbReference type="CDD" id="cd18186">
    <property type="entry name" value="BTB_POZ_ZBTB_KLHL-like"/>
    <property type="match status" value="1"/>
</dbReference>
<feature type="compositionally biased region" description="Basic and acidic residues" evidence="1">
    <location>
        <begin position="1"/>
        <end position="15"/>
    </location>
</feature>
<protein>
    <recommendedName>
        <fullName evidence="2">BTB domain-containing protein</fullName>
    </recommendedName>
</protein>
<accession>A0AAD5UZ29</accession>
<keyword evidence="4" id="KW-1185">Reference proteome</keyword>
<proteinExistence type="predicted"/>
<name>A0AAD5UZ29_9APHY</name>
<evidence type="ECO:0000313" key="3">
    <source>
        <dbReference type="EMBL" id="KAJ3480424.1"/>
    </source>
</evidence>
<dbReference type="InterPro" id="IPR011333">
    <property type="entry name" value="SKP1/BTB/POZ_sf"/>
</dbReference>